<dbReference type="STRING" id="145388.A0A0D2KCL3"/>
<evidence type="ECO:0000313" key="4">
    <source>
        <dbReference type="EMBL" id="KIZ07833.1"/>
    </source>
</evidence>
<dbReference type="Gene3D" id="3.40.50.10490">
    <property type="entry name" value="Glucose-6-phosphate isomerase like protein, domain 1"/>
    <property type="match status" value="1"/>
</dbReference>
<comment type="subcellular location">
    <subcellularLocation>
        <location evidence="1">Plastid</location>
        <location evidence="1">Chloroplast</location>
    </subcellularLocation>
</comment>
<dbReference type="SUPFAM" id="SSF52313">
    <property type="entry name" value="Ribosomal protein S2"/>
    <property type="match status" value="1"/>
</dbReference>
<reference evidence="4 5" key="1">
    <citation type="journal article" date="2013" name="BMC Genomics">
        <title>Reconstruction of the lipid metabolism for the microalga Monoraphidium neglectum from its genome sequence reveals characteristics suitable for biofuel production.</title>
        <authorList>
            <person name="Bogen C."/>
            <person name="Al-Dilaimi A."/>
            <person name="Albersmeier A."/>
            <person name="Wichmann J."/>
            <person name="Grundmann M."/>
            <person name="Rupp O."/>
            <person name="Lauersen K.J."/>
            <person name="Blifernez-Klassen O."/>
            <person name="Kalinowski J."/>
            <person name="Goesmann A."/>
            <person name="Mussgnug J.H."/>
            <person name="Kruse O."/>
        </authorList>
    </citation>
    <scope>NUCLEOTIDE SEQUENCE [LARGE SCALE GENOMIC DNA]</scope>
    <source>
        <strain evidence="4 5">SAG 48.87</strain>
    </source>
</reference>
<evidence type="ECO:0000256" key="2">
    <source>
        <dbReference type="ARBA" id="ARBA00006242"/>
    </source>
</evidence>
<dbReference type="PANTHER" id="PTHR12534">
    <property type="entry name" value="30S RIBOSOMAL PROTEIN S2 PROKARYOTIC AND ORGANELLAR"/>
    <property type="match status" value="1"/>
</dbReference>
<sequence>MAGVLQHAARLQSAANWTCWSNGLPVVAKWEGASCGFASTASGSASSSSSERPAEGGSSGIDGSATRSGSPVAGSSTASSTPRVTHEGANTSSNIDASATSTSSFNTTGSGAAAATFSAASVKEARMERLMRVLLQPVSRTRGWTGQLSPHLVHVNGQLFVEPQAVLTSMLRALHVMRSVLQEDGHVYVVETNPLLRPLLREAARSCINPNMWFMESSWARGALTNAASHRRLFLPAHQPNRRLFIEKGLRMVNPHCPSPARLPPRLDWSDKWALFTRSNRPGYRELLETLLDAEQQMHSLKPPRTLAGRGRDLRLLVVLDTTRNAIALQEAAQRGVPTVALASGQADMSAITYPVLARDFSPEFAHFFLDMIIKVANYEPPHEAQPDSLADDEAGTAAERAAAA</sequence>
<proteinExistence type="inferred from homology"/>
<dbReference type="Pfam" id="PF00318">
    <property type="entry name" value="Ribosomal_S2"/>
    <property type="match status" value="1"/>
</dbReference>
<evidence type="ECO:0000256" key="1">
    <source>
        <dbReference type="ARBA" id="ARBA00004229"/>
    </source>
</evidence>
<evidence type="ECO:0000256" key="3">
    <source>
        <dbReference type="SAM" id="MobiDB-lite"/>
    </source>
</evidence>
<organism evidence="4 5">
    <name type="scientific">Monoraphidium neglectum</name>
    <dbReference type="NCBI Taxonomy" id="145388"/>
    <lineage>
        <taxon>Eukaryota</taxon>
        <taxon>Viridiplantae</taxon>
        <taxon>Chlorophyta</taxon>
        <taxon>core chlorophytes</taxon>
        <taxon>Chlorophyceae</taxon>
        <taxon>CS clade</taxon>
        <taxon>Sphaeropleales</taxon>
        <taxon>Selenastraceae</taxon>
        <taxon>Monoraphidium</taxon>
    </lineage>
</organism>
<dbReference type="HAMAP" id="MF_00291_B">
    <property type="entry name" value="Ribosomal_uS2_B"/>
    <property type="match status" value="1"/>
</dbReference>
<feature type="compositionally biased region" description="Low complexity" evidence="3">
    <location>
        <begin position="97"/>
        <end position="110"/>
    </location>
</feature>
<feature type="compositionally biased region" description="Low complexity" evidence="3">
    <location>
        <begin position="41"/>
        <end position="51"/>
    </location>
</feature>
<name>A0A0D2KCL3_9CHLO</name>
<dbReference type="GO" id="GO:0009507">
    <property type="term" value="C:chloroplast"/>
    <property type="evidence" value="ECO:0007669"/>
    <property type="project" value="UniProtKB-SubCell"/>
</dbReference>
<dbReference type="RefSeq" id="XP_013906852.1">
    <property type="nucleotide sequence ID" value="XM_014051398.1"/>
</dbReference>
<accession>A0A0D2KCL3</accession>
<dbReference type="GO" id="GO:0006412">
    <property type="term" value="P:translation"/>
    <property type="evidence" value="ECO:0007669"/>
    <property type="project" value="InterPro"/>
</dbReference>
<keyword evidence="5" id="KW-1185">Reference proteome</keyword>
<feature type="region of interest" description="Disordered" evidence="3">
    <location>
        <begin position="383"/>
        <end position="405"/>
    </location>
</feature>
<dbReference type="KEGG" id="mng:MNEG_0123"/>
<dbReference type="GO" id="GO:0003735">
    <property type="term" value="F:structural constituent of ribosome"/>
    <property type="evidence" value="ECO:0007669"/>
    <property type="project" value="InterPro"/>
</dbReference>
<feature type="region of interest" description="Disordered" evidence="3">
    <location>
        <begin position="41"/>
        <end position="110"/>
    </location>
</feature>
<dbReference type="OrthoDB" id="2320368at2759"/>
<dbReference type="InterPro" id="IPR001865">
    <property type="entry name" value="Ribosomal_uS2"/>
</dbReference>
<dbReference type="GeneID" id="25726241"/>
<dbReference type="GO" id="GO:0005763">
    <property type="term" value="C:mitochondrial small ribosomal subunit"/>
    <property type="evidence" value="ECO:0007669"/>
    <property type="project" value="TreeGrafter"/>
</dbReference>
<dbReference type="EMBL" id="KK100229">
    <property type="protein sequence ID" value="KIZ07833.1"/>
    <property type="molecule type" value="Genomic_DNA"/>
</dbReference>
<protein>
    <recommendedName>
        <fullName evidence="6">Ribosomal protein S2</fullName>
    </recommendedName>
</protein>
<dbReference type="PANTHER" id="PTHR12534:SF0">
    <property type="entry name" value="SMALL RIBOSOMAL SUBUNIT PROTEIN US2M"/>
    <property type="match status" value="1"/>
</dbReference>
<dbReference type="InterPro" id="IPR005706">
    <property type="entry name" value="Ribosomal_uS2_bac/mit/plastid"/>
</dbReference>
<comment type="similarity">
    <text evidence="2">Belongs to the universal ribosomal protein uS2 family.</text>
</comment>
<feature type="compositionally biased region" description="Polar residues" evidence="3">
    <location>
        <begin position="65"/>
        <end position="96"/>
    </location>
</feature>
<dbReference type="InterPro" id="IPR023591">
    <property type="entry name" value="Ribosomal_uS2_flav_dom_sf"/>
</dbReference>
<evidence type="ECO:0000313" key="5">
    <source>
        <dbReference type="Proteomes" id="UP000054498"/>
    </source>
</evidence>
<dbReference type="AlphaFoldDB" id="A0A0D2KCL3"/>
<gene>
    <name evidence="4" type="ORF">MNEG_0123</name>
</gene>
<dbReference type="Proteomes" id="UP000054498">
    <property type="component" value="Unassembled WGS sequence"/>
</dbReference>
<evidence type="ECO:0008006" key="6">
    <source>
        <dbReference type="Google" id="ProtNLM"/>
    </source>
</evidence>
<feature type="compositionally biased region" description="Low complexity" evidence="3">
    <location>
        <begin position="396"/>
        <end position="405"/>
    </location>
</feature>